<dbReference type="EMBL" id="JARIHO010000008">
    <property type="protein sequence ID" value="KAJ7356523.1"/>
    <property type="molecule type" value="Genomic_DNA"/>
</dbReference>
<gene>
    <name evidence="2" type="ORF">DFH08DRAFT_802561</name>
</gene>
<dbReference type="Proteomes" id="UP001218218">
    <property type="component" value="Unassembled WGS sequence"/>
</dbReference>
<comment type="caution">
    <text evidence="2">The sequence shown here is derived from an EMBL/GenBank/DDBJ whole genome shotgun (WGS) entry which is preliminary data.</text>
</comment>
<keyword evidence="3" id="KW-1185">Reference proteome</keyword>
<accession>A0AAD7EZJ9</accession>
<evidence type="ECO:0000313" key="3">
    <source>
        <dbReference type="Proteomes" id="UP001218218"/>
    </source>
</evidence>
<sequence length="238" mass="25270">MSSFASAESQLMLRLACSETPPAPEDPVLGTRTHAADRNARAATSDMPLPPTAGTWATNMGDQRVSLIQQLLTQACVPAPMFFTQLISAQVPAAGARSIPQPIFPPTPAHRAVNRLVNQLTQQAAMASPGPYLRDLIHGNSDVEDSDSEDFPIVQHQQPLLAPALSSAADSDDKNPPPRRAAARKKVPGRCCGRGGTAAPPPAETTNDIEAGSAYVFINPADSDYFFGHCEIDKGFKC</sequence>
<dbReference type="AlphaFoldDB" id="A0AAD7EZJ9"/>
<name>A0AAD7EZJ9_9AGAR</name>
<feature type="region of interest" description="Disordered" evidence="1">
    <location>
        <begin position="165"/>
        <end position="206"/>
    </location>
</feature>
<evidence type="ECO:0000313" key="2">
    <source>
        <dbReference type="EMBL" id="KAJ7356523.1"/>
    </source>
</evidence>
<evidence type="ECO:0000256" key="1">
    <source>
        <dbReference type="SAM" id="MobiDB-lite"/>
    </source>
</evidence>
<proteinExistence type="predicted"/>
<reference evidence="2" key="1">
    <citation type="submission" date="2023-03" db="EMBL/GenBank/DDBJ databases">
        <title>Massive genome expansion in bonnet fungi (Mycena s.s.) driven by repeated elements and novel gene families across ecological guilds.</title>
        <authorList>
            <consortium name="Lawrence Berkeley National Laboratory"/>
            <person name="Harder C.B."/>
            <person name="Miyauchi S."/>
            <person name="Viragh M."/>
            <person name="Kuo A."/>
            <person name="Thoen E."/>
            <person name="Andreopoulos B."/>
            <person name="Lu D."/>
            <person name="Skrede I."/>
            <person name="Drula E."/>
            <person name="Henrissat B."/>
            <person name="Morin E."/>
            <person name="Kohler A."/>
            <person name="Barry K."/>
            <person name="LaButti K."/>
            <person name="Morin E."/>
            <person name="Salamov A."/>
            <person name="Lipzen A."/>
            <person name="Mereny Z."/>
            <person name="Hegedus B."/>
            <person name="Baldrian P."/>
            <person name="Stursova M."/>
            <person name="Weitz H."/>
            <person name="Taylor A."/>
            <person name="Grigoriev I.V."/>
            <person name="Nagy L.G."/>
            <person name="Martin F."/>
            <person name="Kauserud H."/>
        </authorList>
    </citation>
    <scope>NUCLEOTIDE SEQUENCE</scope>
    <source>
        <strain evidence="2">CBHHK002</strain>
    </source>
</reference>
<protein>
    <submittedName>
        <fullName evidence="2">Uncharacterized protein</fullName>
    </submittedName>
</protein>
<organism evidence="2 3">
    <name type="scientific">Mycena albidolilacea</name>
    <dbReference type="NCBI Taxonomy" id="1033008"/>
    <lineage>
        <taxon>Eukaryota</taxon>
        <taxon>Fungi</taxon>
        <taxon>Dikarya</taxon>
        <taxon>Basidiomycota</taxon>
        <taxon>Agaricomycotina</taxon>
        <taxon>Agaricomycetes</taxon>
        <taxon>Agaricomycetidae</taxon>
        <taxon>Agaricales</taxon>
        <taxon>Marasmiineae</taxon>
        <taxon>Mycenaceae</taxon>
        <taxon>Mycena</taxon>
    </lineage>
</organism>